<gene>
    <name evidence="6" type="ORF">ACFQ21_20630</name>
</gene>
<dbReference type="InterPro" id="IPR050553">
    <property type="entry name" value="Thioredoxin_ResA/DsbE_sf"/>
</dbReference>
<dbReference type="InterPro" id="IPR013740">
    <property type="entry name" value="Redoxin"/>
</dbReference>
<dbReference type="RefSeq" id="WP_377582003.1">
    <property type="nucleotide sequence ID" value="NZ_JBHTKA010000007.1"/>
</dbReference>
<evidence type="ECO:0000256" key="3">
    <source>
        <dbReference type="ARBA" id="ARBA00023284"/>
    </source>
</evidence>
<keyword evidence="4" id="KW-1133">Transmembrane helix</keyword>
<dbReference type="CDD" id="cd02966">
    <property type="entry name" value="TlpA_like_family"/>
    <property type="match status" value="1"/>
</dbReference>
<name>A0ABW3K6W0_9BACT</name>
<dbReference type="InterPro" id="IPR017937">
    <property type="entry name" value="Thioredoxin_CS"/>
</dbReference>
<dbReference type="PANTHER" id="PTHR42852:SF13">
    <property type="entry name" value="PROTEIN DIPZ"/>
    <property type="match status" value="1"/>
</dbReference>
<evidence type="ECO:0000259" key="5">
    <source>
        <dbReference type="PROSITE" id="PS51352"/>
    </source>
</evidence>
<evidence type="ECO:0000313" key="7">
    <source>
        <dbReference type="Proteomes" id="UP001597112"/>
    </source>
</evidence>
<evidence type="ECO:0000313" key="6">
    <source>
        <dbReference type="EMBL" id="MFD1001748.1"/>
    </source>
</evidence>
<dbReference type="InterPro" id="IPR013766">
    <property type="entry name" value="Thioredoxin_domain"/>
</dbReference>
<sequence length="206" mass="22933">MKKMLENPRIASVVRVIKPWVTIAVFVLVLRYTGILAGISSITGAAIISTGVMDAEPEAPVVTKSFDYNFTLTDLGNNKVDMNQFKGKTIFLNLWATWCGPCRIEMPSIQKLYDKVDHDKIAFVMLSLDRAEDKEKVEKFLTDKKHSFPVYIPAGALPELLNVPSIPTTFVISPDGRVASKKVGTANYDTEEFKKFLEDLSATAKK</sequence>
<dbReference type="Pfam" id="PF08534">
    <property type="entry name" value="Redoxin"/>
    <property type="match status" value="1"/>
</dbReference>
<dbReference type="SUPFAM" id="SSF52833">
    <property type="entry name" value="Thioredoxin-like"/>
    <property type="match status" value="1"/>
</dbReference>
<accession>A0ABW3K6W0</accession>
<keyword evidence="7" id="KW-1185">Reference proteome</keyword>
<dbReference type="Gene3D" id="3.40.30.10">
    <property type="entry name" value="Glutaredoxin"/>
    <property type="match status" value="1"/>
</dbReference>
<comment type="subcellular location">
    <subcellularLocation>
        <location evidence="1">Cell envelope</location>
    </subcellularLocation>
</comment>
<dbReference type="Proteomes" id="UP001597112">
    <property type="component" value="Unassembled WGS sequence"/>
</dbReference>
<feature type="transmembrane region" description="Helical" evidence="4">
    <location>
        <begin position="20"/>
        <end position="39"/>
    </location>
</feature>
<protein>
    <submittedName>
        <fullName evidence="6">TlpA family protein disulfide reductase</fullName>
    </submittedName>
</protein>
<keyword evidence="4" id="KW-0472">Membrane</keyword>
<dbReference type="EMBL" id="JBHTKA010000007">
    <property type="protein sequence ID" value="MFD1001748.1"/>
    <property type="molecule type" value="Genomic_DNA"/>
</dbReference>
<dbReference type="PROSITE" id="PS00194">
    <property type="entry name" value="THIOREDOXIN_1"/>
    <property type="match status" value="1"/>
</dbReference>
<keyword evidence="2" id="KW-0201">Cytochrome c-type biogenesis</keyword>
<organism evidence="6 7">
    <name type="scientific">Ohtaekwangia kribbensis</name>
    <dbReference type="NCBI Taxonomy" id="688913"/>
    <lineage>
        <taxon>Bacteria</taxon>
        <taxon>Pseudomonadati</taxon>
        <taxon>Bacteroidota</taxon>
        <taxon>Cytophagia</taxon>
        <taxon>Cytophagales</taxon>
        <taxon>Fulvivirgaceae</taxon>
        <taxon>Ohtaekwangia</taxon>
    </lineage>
</organism>
<evidence type="ECO:0000256" key="1">
    <source>
        <dbReference type="ARBA" id="ARBA00004196"/>
    </source>
</evidence>
<feature type="domain" description="Thioredoxin" evidence="5">
    <location>
        <begin position="50"/>
        <end position="202"/>
    </location>
</feature>
<keyword evidence="4" id="KW-0812">Transmembrane</keyword>
<comment type="caution">
    <text evidence="6">The sequence shown here is derived from an EMBL/GenBank/DDBJ whole genome shotgun (WGS) entry which is preliminary data.</text>
</comment>
<dbReference type="PANTHER" id="PTHR42852">
    <property type="entry name" value="THIOL:DISULFIDE INTERCHANGE PROTEIN DSBE"/>
    <property type="match status" value="1"/>
</dbReference>
<keyword evidence="3" id="KW-0676">Redox-active center</keyword>
<evidence type="ECO:0000256" key="4">
    <source>
        <dbReference type="SAM" id="Phobius"/>
    </source>
</evidence>
<proteinExistence type="predicted"/>
<dbReference type="PROSITE" id="PS51352">
    <property type="entry name" value="THIOREDOXIN_2"/>
    <property type="match status" value="1"/>
</dbReference>
<dbReference type="InterPro" id="IPR036249">
    <property type="entry name" value="Thioredoxin-like_sf"/>
</dbReference>
<evidence type="ECO:0000256" key="2">
    <source>
        <dbReference type="ARBA" id="ARBA00022748"/>
    </source>
</evidence>
<reference evidence="7" key="1">
    <citation type="journal article" date="2019" name="Int. J. Syst. Evol. Microbiol.">
        <title>The Global Catalogue of Microorganisms (GCM) 10K type strain sequencing project: providing services to taxonomists for standard genome sequencing and annotation.</title>
        <authorList>
            <consortium name="The Broad Institute Genomics Platform"/>
            <consortium name="The Broad Institute Genome Sequencing Center for Infectious Disease"/>
            <person name="Wu L."/>
            <person name="Ma J."/>
        </authorList>
    </citation>
    <scope>NUCLEOTIDE SEQUENCE [LARGE SCALE GENOMIC DNA]</scope>
    <source>
        <strain evidence="7">CCUG 58938</strain>
    </source>
</reference>